<evidence type="ECO:0000259" key="3">
    <source>
        <dbReference type="Pfam" id="PF03061"/>
    </source>
</evidence>
<proteinExistence type="inferred from homology"/>
<feature type="domain" description="Thioesterase" evidence="3">
    <location>
        <begin position="54"/>
        <end position="124"/>
    </location>
</feature>
<dbReference type="GO" id="GO:0047617">
    <property type="term" value="F:fatty acyl-CoA hydrolase activity"/>
    <property type="evidence" value="ECO:0007669"/>
    <property type="project" value="InterPro"/>
</dbReference>
<evidence type="ECO:0000256" key="2">
    <source>
        <dbReference type="ARBA" id="ARBA00022801"/>
    </source>
</evidence>
<dbReference type="OrthoDB" id="9813158at2"/>
<dbReference type="PANTHER" id="PTHR21660">
    <property type="entry name" value="THIOESTERASE SUPERFAMILY MEMBER-RELATED"/>
    <property type="match status" value="1"/>
</dbReference>
<sequence length="151" mass="16184">MSGYTPADPAYRQRVERSFQRQAFMSTLGARLVEVAPGFCEIQIDYQPALGQQHGFLHGGVVGALADTAAGYAAYSLMPEDSSVLTVEYKLNLLSPARGERFAARGRVERAGRNLSVVRAEVRALAEAGEKSVAVMLATMICLHGRADAPG</sequence>
<dbReference type="NCBIfam" id="TIGR00369">
    <property type="entry name" value="unchar_dom_1"/>
    <property type="match status" value="1"/>
</dbReference>
<dbReference type="Pfam" id="PF03061">
    <property type="entry name" value="4HBT"/>
    <property type="match status" value="1"/>
</dbReference>
<name>A0A369CDS5_9GAMM</name>
<dbReference type="InterPro" id="IPR006683">
    <property type="entry name" value="Thioestr_dom"/>
</dbReference>
<keyword evidence="2" id="KW-0378">Hydrolase</keyword>
<comment type="caution">
    <text evidence="4">The sequence shown here is derived from an EMBL/GenBank/DDBJ whole genome shotgun (WGS) entry which is preliminary data.</text>
</comment>
<organism evidence="4 5">
    <name type="scientific">Thioalbus denitrificans</name>
    <dbReference type="NCBI Taxonomy" id="547122"/>
    <lineage>
        <taxon>Bacteria</taxon>
        <taxon>Pseudomonadati</taxon>
        <taxon>Pseudomonadota</taxon>
        <taxon>Gammaproteobacteria</taxon>
        <taxon>Chromatiales</taxon>
        <taxon>Ectothiorhodospiraceae</taxon>
        <taxon>Thioalbus</taxon>
    </lineage>
</organism>
<accession>A0A369CDS5</accession>
<dbReference type="PANTHER" id="PTHR21660:SF1">
    <property type="entry name" value="ACYL-COENZYME A THIOESTERASE 13"/>
    <property type="match status" value="1"/>
</dbReference>
<keyword evidence="5" id="KW-1185">Reference proteome</keyword>
<dbReference type="AlphaFoldDB" id="A0A369CDS5"/>
<gene>
    <name evidence="4" type="ORF">DFQ59_102552</name>
</gene>
<reference evidence="4 5" key="1">
    <citation type="submission" date="2018-07" db="EMBL/GenBank/DDBJ databases">
        <title>Genomic Encyclopedia of Type Strains, Phase IV (KMG-IV): sequencing the most valuable type-strain genomes for metagenomic binning, comparative biology and taxonomic classification.</title>
        <authorList>
            <person name="Goeker M."/>
        </authorList>
    </citation>
    <scope>NUCLEOTIDE SEQUENCE [LARGE SCALE GENOMIC DNA]</scope>
    <source>
        <strain evidence="4 5">DSM 26407</strain>
    </source>
</reference>
<dbReference type="RefSeq" id="WP_114279005.1">
    <property type="nucleotide sequence ID" value="NZ_QPJY01000002.1"/>
</dbReference>
<dbReference type="Gene3D" id="3.10.129.10">
    <property type="entry name" value="Hotdog Thioesterase"/>
    <property type="match status" value="1"/>
</dbReference>
<evidence type="ECO:0000256" key="1">
    <source>
        <dbReference type="ARBA" id="ARBA00008324"/>
    </source>
</evidence>
<dbReference type="Proteomes" id="UP000252707">
    <property type="component" value="Unassembled WGS sequence"/>
</dbReference>
<protein>
    <submittedName>
        <fullName evidence="4">Uncharacterized protein (TIGR00369 family)</fullName>
    </submittedName>
</protein>
<dbReference type="InterPro" id="IPR039298">
    <property type="entry name" value="ACOT13"/>
</dbReference>
<dbReference type="EMBL" id="QPJY01000002">
    <property type="protein sequence ID" value="RCX32192.1"/>
    <property type="molecule type" value="Genomic_DNA"/>
</dbReference>
<evidence type="ECO:0000313" key="5">
    <source>
        <dbReference type="Proteomes" id="UP000252707"/>
    </source>
</evidence>
<dbReference type="InterPro" id="IPR029069">
    <property type="entry name" value="HotDog_dom_sf"/>
</dbReference>
<dbReference type="InterPro" id="IPR003736">
    <property type="entry name" value="PAAI_dom"/>
</dbReference>
<dbReference type="CDD" id="cd03443">
    <property type="entry name" value="PaaI_thioesterase"/>
    <property type="match status" value="1"/>
</dbReference>
<dbReference type="SUPFAM" id="SSF54637">
    <property type="entry name" value="Thioesterase/thiol ester dehydrase-isomerase"/>
    <property type="match status" value="1"/>
</dbReference>
<evidence type="ECO:0000313" key="4">
    <source>
        <dbReference type="EMBL" id="RCX32192.1"/>
    </source>
</evidence>
<comment type="similarity">
    <text evidence="1">Belongs to the thioesterase PaaI family.</text>
</comment>